<name>A0AAE1U350_9EUCA</name>
<protein>
    <submittedName>
        <fullName evidence="2">Uncharacterized protein</fullName>
    </submittedName>
</protein>
<dbReference type="AlphaFoldDB" id="A0AAE1U350"/>
<evidence type="ECO:0000256" key="1">
    <source>
        <dbReference type="SAM" id="MobiDB-lite"/>
    </source>
</evidence>
<feature type="region of interest" description="Disordered" evidence="1">
    <location>
        <begin position="1"/>
        <end position="26"/>
    </location>
</feature>
<dbReference type="Proteomes" id="UP001292094">
    <property type="component" value="Unassembled WGS sequence"/>
</dbReference>
<sequence length="73" mass="8313">MGAKRCLHSSLSTEWQPRREKVSQKRGFGSMMPAYLLQMYRAAHQPNLNPSDLFSSTRPISERGKIGYGTRRG</sequence>
<reference evidence="2" key="1">
    <citation type="submission" date="2023-11" db="EMBL/GenBank/DDBJ databases">
        <title>Genome assemblies of two species of porcelain crab, Petrolisthes cinctipes and Petrolisthes manimaculis (Anomura: Porcellanidae).</title>
        <authorList>
            <person name="Angst P."/>
        </authorList>
    </citation>
    <scope>NUCLEOTIDE SEQUENCE</scope>
    <source>
        <strain evidence="2">PB745_02</strain>
        <tissue evidence="2">Gill</tissue>
    </source>
</reference>
<accession>A0AAE1U350</accession>
<feature type="compositionally biased region" description="Polar residues" evidence="1">
    <location>
        <begin position="48"/>
        <end position="59"/>
    </location>
</feature>
<evidence type="ECO:0000313" key="2">
    <source>
        <dbReference type="EMBL" id="KAK4308433.1"/>
    </source>
</evidence>
<proteinExistence type="predicted"/>
<comment type="caution">
    <text evidence="2">The sequence shown here is derived from an EMBL/GenBank/DDBJ whole genome shotgun (WGS) entry which is preliminary data.</text>
</comment>
<keyword evidence="3" id="KW-1185">Reference proteome</keyword>
<gene>
    <name evidence="2" type="ORF">Pmani_019870</name>
</gene>
<evidence type="ECO:0000313" key="3">
    <source>
        <dbReference type="Proteomes" id="UP001292094"/>
    </source>
</evidence>
<dbReference type="EMBL" id="JAWZYT010001895">
    <property type="protein sequence ID" value="KAK4308433.1"/>
    <property type="molecule type" value="Genomic_DNA"/>
</dbReference>
<feature type="region of interest" description="Disordered" evidence="1">
    <location>
        <begin position="48"/>
        <end position="73"/>
    </location>
</feature>
<organism evidence="2 3">
    <name type="scientific">Petrolisthes manimaculis</name>
    <dbReference type="NCBI Taxonomy" id="1843537"/>
    <lineage>
        <taxon>Eukaryota</taxon>
        <taxon>Metazoa</taxon>
        <taxon>Ecdysozoa</taxon>
        <taxon>Arthropoda</taxon>
        <taxon>Crustacea</taxon>
        <taxon>Multicrustacea</taxon>
        <taxon>Malacostraca</taxon>
        <taxon>Eumalacostraca</taxon>
        <taxon>Eucarida</taxon>
        <taxon>Decapoda</taxon>
        <taxon>Pleocyemata</taxon>
        <taxon>Anomura</taxon>
        <taxon>Galatheoidea</taxon>
        <taxon>Porcellanidae</taxon>
        <taxon>Petrolisthes</taxon>
    </lineage>
</organism>